<dbReference type="Proteomes" id="UP001631993">
    <property type="component" value="Unassembled WGS sequence"/>
</dbReference>
<name>A0ABW9IR16_STRGJ</name>
<keyword evidence="2" id="KW-1185">Reference proteome</keyword>
<reference evidence="1 2" key="1">
    <citation type="submission" date="2024-12" db="EMBL/GenBank/DDBJ databases">
        <title>Forecasting of Potato common scab and diversities of Pathogenic streptomyces spp. in china.</title>
        <authorList>
            <person name="Handique U."/>
            <person name="Wu J."/>
        </authorList>
    </citation>
    <scope>NUCLEOTIDE SEQUENCE [LARGE SCALE GENOMIC DNA]</scope>
    <source>
        <strain evidence="1 2">ZRIMU1585</strain>
    </source>
</reference>
<accession>A0ABW9IR16</accession>
<evidence type="ECO:0000313" key="1">
    <source>
        <dbReference type="EMBL" id="MFM9650913.1"/>
    </source>
</evidence>
<sequence>MLSEGHQATSAREFWDIWTFRHQTMLDTGVTPRPGLAEAVGKLQAAEVSLVHLAKITSSQRRFVVFLAEGLTRCIACTG</sequence>
<protein>
    <submittedName>
        <fullName evidence="1">Uncharacterized protein</fullName>
    </submittedName>
</protein>
<dbReference type="RefSeq" id="WP_369279424.1">
    <property type="nucleotide sequence ID" value="NZ_JBJVMW010000002.1"/>
</dbReference>
<evidence type="ECO:0000313" key="2">
    <source>
        <dbReference type="Proteomes" id="UP001631993"/>
    </source>
</evidence>
<gene>
    <name evidence="1" type="ORF">ACKI1S_32795</name>
</gene>
<comment type="caution">
    <text evidence="1">The sequence shown here is derived from an EMBL/GenBank/DDBJ whole genome shotgun (WGS) entry which is preliminary data.</text>
</comment>
<dbReference type="EMBL" id="JBJVNE010000018">
    <property type="protein sequence ID" value="MFM9650913.1"/>
    <property type="molecule type" value="Genomic_DNA"/>
</dbReference>
<proteinExistence type="predicted"/>
<organism evidence="1 2">
    <name type="scientific">Streptomyces galilaeus</name>
    <dbReference type="NCBI Taxonomy" id="33899"/>
    <lineage>
        <taxon>Bacteria</taxon>
        <taxon>Bacillati</taxon>
        <taxon>Actinomycetota</taxon>
        <taxon>Actinomycetes</taxon>
        <taxon>Kitasatosporales</taxon>
        <taxon>Streptomycetaceae</taxon>
        <taxon>Streptomyces</taxon>
    </lineage>
</organism>